<keyword evidence="1 6" id="KW-0645">Protease</keyword>
<dbReference type="CDD" id="cd07331">
    <property type="entry name" value="M48C_Oma1_like"/>
    <property type="match status" value="1"/>
</dbReference>
<evidence type="ECO:0000256" key="4">
    <source>
        <dbReference type="ARBA" id="ARBA00022833"/>
    </source>
</evidence>
<proteinExistence type="inferred from homology"/>
<evidence type="ECO:0000313" key="8">
    <source>
        <dbReference type="EMBL" id="ACB34076.1"/>
    </source>
</evidence>
<dbReference type="GO" id="GO:0004222">
    <property type="term" value="F:metalloendopeptidase activity"/>
    <property type="evidence" value="ECO:0007669"/>
    <property type="project" value="InterPro"/>
</dbReference>
<dbReference type="Proteomes" id="UP000001693">
    <property type="component" value="Chromosome"/>
</dbReference>
<dbReference type="HOGENOM" id="CLU_029002_5_0_4"/>
<keyword evidence="2" id="KW-0479">Metal-binding</keyword>
<feature type="domain" description="Peptidase M48" evidence="7">
    <location>
        <begin position="109"/>
        <end position="274"/>
    </location>
</feature>
<dbReference type="GO" id="GO:0016020">
    <property type="term" value="C:membrane"/>
    <property type="evidence" value="ECO:0007669"/>
    <property type="project" value="TreeGrafter"/>
</dbReference>
<dbReference type="KEGG" id="lch:Lcho_1809"/>
<evidence type="ECO:0000256" key="5">
    <source>
        <dbReference type="ARBA" id="ARBA00023049"/>
    </source>
</evidence>
<dbReference type="EMBL" id="CP001013">
    <property type="protein sequence ID" value="ACB34076.1"/>
    <property type="molecule type" value="Genomic_DNA"/>
</dbReference>
<evidence type="ECO:0000259" key="7">
    <source>
        <dbReference type="Pfam" id="PF01435"/>
    </source>
</evidence>
<sequence length="289" mass="30677" precursor="true">MSAIRMKPPAASRTRLTGLGARLTATACCVAALAVLVGCESTTTRGAVGGDRKQLLLVSSAELEQVAAQGYLKLKTEATTAGTLNQDPALLRRVTTIANRLTPHTGVFRADAPGWKWETNVITSDQVNAFCMPGGKIMVYTGLAQQLKLTDDELAVVMGHEMAHALREHSREQVSQAMAAQTAIGVGSAVLGLGQASTEIAGTVYESLIATRFSRNDETESDRIGLELMARAGYDPRAGVSLWQKMGGAKSGSAPPEFLSSHPADDRRVQTIQGLLPTVMPLYQAATKR</sequence>
<dbReference type="STRING" id="395495.Lcho_1809"/>
<comment type="similarity">
    <text evidence="6">Belongs to the peptidase M48 family.</text>
</comment>
<accession>B1XZU9</accession>
<dbReference type="Pfam" id="PF01435">
    <property type="entry name" value="Peptidase_M48"/>
    <property type="match status" value="1"/>
</dbReference>
<name>B1XZU9_LEPCP</name>
<keyword evidence="9" id="KW-1185">Reference proteome</keyword>
<gene>
    <name evidence="8" type="ordered locus">Lcho_1809</name>
</gene>
<evidence type="ECO:0000313" key="9">
    <source>
        <dbReference type="Proteomes" id="UP000001693"/>
    </source>
</evidence>
<keyword evidence="4 6" id="KW-0862">Zinc</keyword>
<dbReference type="PANTHER" id="PTHR22726:SF1">
    <property type="entry name" value="METALLOENDOPEPTIDASE OMA1, MITOCHONDRIAL"/>
    <property type="match status" value="1"/>
</dbReference>
<dbReference type="InterPro" id="IPR001915">
    <property type="entry name" value="Peptidase_M48"/>
</dbReference>
<evidence type="ECO:0000256" key="3">
    <source>
        <dbReference type="ARBA" id="ARBA00022801"/>
    </source>
</evidence>
<protein>
    <submittedName>
        <fullName evidence="8">Peptidase M48 Ste24p</fullName>
    </submittedName>
</protein>
<evidence type="ECO:0000256" key="6">
    <source>
        <dbReference type="RuleBase" id="RU003983"/>
    </source>
</evidence>
<comment type="cofactor">
    <cofactor evidence="6">
        <name>Zn(2+)</name>
        <dbReference type="ChEBI" id="CHEBI:29105"/>
    </cofactor>
    <text evidence="6">Binds 1 zinc ion per subunit.</text>
</comment>
<organism evidence="8 9">
    <name type="scientific">Leptothrix cholodnii (strain ATCC 51168 / LMG 8142 / SP-6)</name>
    <name type="common">Leptothrix discophora (strain SP-6)</name>
    <dbReference type="NCBI Taxonomy" id="395495"/>
    <lineage>
        <taxon>Bacteria</taxon>
        <taxon>Pseudomonadati</taxon>
        <taxon>Pseudomonadota</taxon>
        <taxon>Betaproteobacteria</taxon>
        <taxon>Burkholderiales</taxon>
        <taxon>Sphaerotilaceae</taxon>
        <taxon>Leptothrix</taxon>
    </lineage>
</organism>
<keyword evidence="3 6" id="KW-0378">Hydrolase</keyword>
<dbReference type="GO" id="GO:0046872">
    <property type="term" value="F:metal ion binding"/>
    <property type="evidence" value="ECO:0007669"/>
    <property type="project" value="UniProtKB-KW"/>
</dbReference>
<dbReference type="GO" id="GO:0051603">
    <property type="term" value="P:proteolysis involved in protein catabolic process"/>
    <property type="evidence" value="ECO:0007669"/>
    <property type="project" value="TreeGrafter"/>
</dbReference>
<dbReference type="PANTHER" id="PTHR22726">
    <property type="entry name" value="METALLOENDOPEPTIDASE OMA1"/>
    <property type="match status" value="1"/>
</dbReference>
<dbReference type="InterPro" id="IPR051156">
    <property type="entry name" value="Mito/Outer_Membr_Metalloprot"/>
</dbReference>
<reference evidence="8 9" key="1">
    <citation type="submission" date="2008-03" db="EMBL/GenBank/DDBJ databases">
        <title>Complete sequence of Leptothrix cholodnii SP-6.</title>
        <authorList>
            <consortium name="US DOE Joint Genome Institute"/>
            <person name="Copeland A."/>
            <person name="Lucas S."/>
            <person name="Lapidus A."/>
            <person name="Glavina del Rio T."/>
            <person name="Dalin E."/>
            <person name="Tice H."/>
            <person name="Bruce D."/>
            <person name="Goodwin L."/>
            <person name="Pitluck S."/>
            <person name="Chertkov O."/>
            <person name="Brettin T."/>
            <person name="Detter J.C."/>
            <person name="Han C."/>
            <person name="Kuske C.R."/>
            <person name="Schmutz J."/>
            <person name="Larimer F."/>
            <person name="Land M."/>
            <person name="Hauser L."/>
            <person name="Kyrpides N."/>
            <person name="Lykidis A."/>
            <person name="Emerson D."/>
            <person name="Richardson P."/>
        </authorList>
    </citation>
    <scope>NUCLEOTIDE SEQUENCE [LARGE SCALE GENOMIC DNA]</scope>
    <source>
        <strain evidence="9">ATCC 51168 / LMG 8142 / SP-6</strain>
    </source>
</reference>
<dbReference type="AlphaFoldDB" id="B1XZU9"/>
<evidence type="ECO:0000256" key="2">
    <source>
        <dbReference type="ARBA" id="ARBA00022723"/>
    </source>
</evidence>
<dbReference type="eggNOG" id="COG0501">
    <property type="taxonomic scope" value="Bacteria"/>
</dbReference>
<keyword evidence="5 6" id="KW-0482">Metalloprotease</keyword>
<dbReference type="Gene3D" id="3.30.2010.10">
    <property type="entry name" value="Metalloproteases ('zincins'), catalytic domain"/>
    <property type="match status" value="1"/>
</dbReference>
<evidence type="ECO:0000256" key="1">
    <source>
        <dbReference type="ARBA" id="ARBA00022670"/>
    </source>
</evidence>